<sequence>MCLHFLSSFPLRFSGIFRTQHTRNAVNLDVDPRFQCFVSDITIRSGTLDRVELLIAGNIAKTALTHNRAYRIDGEVGVGGRDTVSILFKDAAHTISFDHAAVDLSLLCNKVSAQGIGQIVDWSRRSAYGGSTNVEVIRVHHRSLAGNPVVFAADYILTPYMTLPLCHNALAIGNIISLRGHVIGHNMENNIWEIERYRAFIAIGTLDAANGSVVTLRFLRSIDRNSMIGHIS</sequence>
<dbReference type="KEGG" id="mlr:MELLADRAFT_92022"/>
<keyword evidence="2" id="KW-1185">Reference proteome</keyword>
<organism evidence="2">
    <name type="scientific">Melampsora larici-populina (strain 98AG31 / pathotype 3-4-7)</name>
    <name type="common">Poplar leaf rust fungus</name>
    <dbReference type="NCBI Taxonomy" id="747676"/>
    <lineage>
        <taxon>Eukaryota</taxon>
        <taxon>Fungi</taxon>
        <taxon>Dikarya</taxon>
        <taxon>Basidiomycota</taxon>
        <taxon>Pucciniomycotina</taxon>
        <taxon>Pucciniomycetes</taxon>
        <taxon>Pucciniales</taxon>
        <taxon>Melampsoraceae</taxon>
        <taxon>Melampsora</taxon>
    </lineage>
</organism>
<gene>
    <name evidence="1" type="ORF">MELLADRAFT_92022</name>
</gene>
<dbReference type="VEuPathDB" id="FungiDB:MELLADRAFT_92022"/>
<dbReference type="InParanoid" id="F4S189"/>
<name>F4S189_MELLP</name>
<accession>F4S189</accession>
<dbReference type="AlphaFoldDB" id="F4S189"/>
<proteinExistence type="predicted"/>
<protein>
    <submittedName>
        <fullName evidence="1">Uncharacterized protein</fullName>
    </submittedName>
</protein>
<evidence type="ECO:0000313" key="1">
    <source>
        <dbReference type="EMBL" id="EGG01523.1"/>
    </source>
</evidence>
<dbReference type="GeneID" id="18936097"/>
<evidence type="ECO:0000313" key="2">
    <source>
        <dbReference type="Proteomes" id="UP000001072"/>
    </source>
</evidence>
<dbReference type="Proteomes" id="UP000001072">
    <property type="component" value="Unassembled WGS sequence"/>
</dbReference>
<reference evidence="2" key="1">
    <citation type="journal article" date="2011" name="Proc. Natl. Acad. Sci. U.S.A.">
        <title>Obligate biotrophy features unraveled by the genomic analysis of rust fungi.</title>
        <authorList>
            <person name="Duplessis S."/>
            <person name="Cuomo C.A."/>
            <person name="Lin Y.-C."/>
            <person name="Aerts A."/>
            <person name="Tisserant E."/>
            <person name="Veneault-Fourrey C."/>
            <person name="Joly D.L."/>
            <person name="Hacquard S."/>
            <person name="Amselem J."/>
            <person name="Cantarel B.L."/>
            <person name="Chiu R."/>
            <person name="Coutinho P.M."/>
            <person name="Feau N."/>
            <person name="Field M."/>
            <person name="Frey P."/>
            <person name="Gelhaye E."/>
            <person name="Goldberg J."/>
            <person name="Grabherr M.G."/>
            <person name="Kodira C.D."/>
            <person name="Kohler A."/>
            <person name="Kuees U."/>
            <person name="Lindquist E.A."/>
            <person name="Lucas S.M."/>
            <person name="Mago R."/>
            <person name="Mauceli E."/>
            <person name="Morin E."/>
            <person name="Murat C."/>
            <person name="Pangilinan J.L."/>
            <person name="Park R."/>
            <person name="Pearson M."/>
            <person name="Quesneville H."/>
            <person name="Rouhier N."/>
            <person name="Sakthikumar S."/>
            <person name="Salamov A.A."/>
            <person name="Schmutz J."/>
            <person name="Selles B."/>
            <person name="Shapiro H."/>
            <person name="Tanguay P."/>
            <person name="Tuskan G.A."/>
            <person name="Henrissat B."/>
            <person name="Van de Peer Y."/>
            <person name="Rouze P."/>
            <person name="Ellis J.G."/>
            <person name="Dodds P.N."/>
            <person name="Schein J.E."/>
            <person name="Zhong S."/>
            <person name="Hamelin R.C."/>
            <person name="Grigoriev I.V."/>
            <person name="Szabo L.J."/>
            <person name="Martin F."/>
        </authorList>
    </citation>
    <scope>NUCLEOTIDE SEQUENCE [LARGE SCALE GENOMIC DNA]</scope>
    <source>
        <strain evidence="2">98AG31 / pathotype 3-4-7</strain>
    </source>
</reference>
<dbReference type="EMBL" id="GL883137">
    <property type="protein sequence ID" value="EGG01523.1"/>
    <property type="molecule type" value="Genomic_DNA"/>
</dbReference>
<dbReference type="RefSeq" id="XP_007415114.1">
    <property type="nucleotide sequence ID" value="XM_007415052.1"/>
</dbReference>
<dbReference type="HOGENOM" id="CLU_092867_0_0_1"/>